<dbReference type="EMBL" id="AQPN01000008">
    <property type="protein sequence ID" value="EOR96574.1"/>
    <property type="molecule type" value="Genomic_DNA"/>
</dbReference>
<dbReference type="InterPro" id="IPR035979">
    <property type="entry name" value="RBD_domain_sf"/>
</dbReference>
<reference evidence="4 5" key="1">
    <citation type="journal article" date="2013" name="Genome Announc.">
        <title>Draft Genome Sequence of Arcticibacter svalbardensis Strain MN12-7T, a Member of the Family Sphingobacteriaceae Isolated from an Arctic Soil Sample.</title>
        <authorList>
            <person name="Shivaji S."/>
            <person name="Ara S."/>
            <person name="Prasad S."/>
            <person name="Manasa B.P."/>
            <person name="Begum Z."/>
            <person name="Singh A."/>
            <person name="Kumar Pinnaka A."/>
        </authorList>
    </citation>
    <scope>NUCLEOTIDE SEQUENCE [LARGE SCALE GENOMIC DNA]</scope>
    <source>
        <strain evidence="4 5">MN12-7</strain>
    </source>
</reference>
<evidence type="ECO:0000313" key="5">
    <source>
        <dbReference type="Proteomes" id="UP000014174"/>
    </source>
</evidence>
<dbReference type="GO" id="GO:0003723">
    <property type="term" value="F:RNA binding"/>
    <property type="evidence" value="ECO:0007669"/>
    <property type="project" value="UniProtKB-KW"/>
</dbReference>
<evidence type="ECO:0000256" key="2">
    <source>
        <dbReference type="SAM" id="MobiDB-lite"/>
    </source>
</evidence>
<dbReference type="InterPro" id="IPR052462">
    <property type="entry name" value="SLIRP/GR-RBP-like"/>
</dbReference>
<protein>
    <submittedName>
        <fullName evidence="4">RNA-binding protein</fullName>
    </submittedName>
</protein>
<accession>R9H5Y6</accession>
<dbReference type="InterPro" id="IPR000504">
    <property type="entry name" value="RRM_dom"/>
</dbReference>
<dbReference type="RefSeq" id="WP_016193459.1">
    <property type="nucleotide sequence ID" value="NZ_AQPN01000008.1"/>
</dbReference>
<name>R9H5Y6_9SPHI</name>
<dbReference type="SMART" id="SM00360">
    <property type="entry name" value="RRM"/>
    <property type="match status" value="1"/>
</dbReference>
<keyword evidence="1" id="KW-0694">RNA-binding</keyword>
<evidence type="ECO:0000313" key="4">
    <source>
        <dbReference type="EMBL" id="EOR96574.1"/>
    </source>
</evidence>
<dbReference type="Gene3D" id="3.30.70.330">
    <property type="match status" value="1"/>
</dbReference>
<evidence type="ECO:0000256" key="1">
    <source>
        <dbReference type="ARBA" id="ARBA00022884"/>
    </source>
</evidence>
<dbReference type="OrthoDB" id="9798855at2"/>
<dbReference type="PROSITE" id="PS50102">
    <property type="entry name" value="RRM"/>
    <property type="match status" value="1"/>
</dbReference>
<dbReference type="InterPro" id="IPR012677">
    <property type="entry name" value="Nucleotide-bd_a/b_plait_sf"/>
</dbReference>
<proteinExistence type="predicted"/>
<dbReference type="PATRIC" id="fig|1150600.3.peg.200"/>
<feature type="region of interest" description="Disordered" evidence="2">
    <location>
        <begin position="78"/>
        <end position="110"/>
    </location>
</feature>
<feature type="domain" description="RRM" evidence="3">
    <location>
        <begin position="1"/>
        <end position="79"/>
    </location>
</feature>
<feature type="compositionally biased region" description="Gly residues" evidence="2">
    <location>
        <begin position="86"/>
        <end position="110"/>
    </location>
</feature>
<comment type="caution">
    <text evidence="4">The sequence shown here is derived from an EMBL/GenBank/DDBJ whole genome shotgun (WGS) entry which is preliminary data.</text>
</comment>
<dbReference type="eggNOG" id="COG0724">
    <property type="taxonomic scope" value="Bacteria"/>
</dbReference>
<dbReference type="Pfam" id="PF00076">
    <property type="entry name" value="RRM_1"/>
    <property type="match status" value="1"/>
</dbReference>
<sequence length="110" mass="11515">MKIFIAGLPFEVEEAELRAVFGDFGVVKSLRIIKDRETGKSRGFGFVEMPNDEEAKEAIKNMNGGDYNGSKITVKVAEDKPTDGQSRGGGGGGFNRGGGGGGGGRGGFNR</sequence>
<gene>
    <name evidence="4" type="ORF">ADIARSV_0205</name>
</gene>
<dbReference type="AlphaFoldDB" id="R9H5Y6"/>
<dbReference type="STRING" id="1150600.ADIARSV_0205"/>
<organism evidence="4 5">
    <name type="scientific">Arcticibacter svalbardensis MN12-7</name>
    <dbReference type="NCBI Taxonomy" id="1150600"/>
    <lineage>
        <taxon>Bacteria</taxon>
        <taxon>Pseudomonadati</taxon>
        <taxon>Bacteroidota</taxon>
        <taxon>Sphingobacteriia</taxon>
        <taxon>Sphingobacteriales</taxon>
        <taxon>Sphingobacteriaceae</taxon>
        <taxon>Arcticibacter</taxon>
    </lineage>
</organism>
<keyword evidence="5" id="KW-1185">Reference proteome</keyword>
<dbReference type="SUPFAM" id="SSF54928">
    <property type="entry name" value="RNA-binding domain, RBD"/>
    <property type="match status" value="1"/>
</dbReference>
<dbReference type="PANTHER" id="PTHR48027">
    <property type="entry name" value="HETEROGENEOUS NUCLEAR RIBONUCLEOPROTEIN 87F-RELATED"/>
    <property type="match status" value="1"/>
</dbReference>
<evidence type="ECO:0000259" key="3">
    <source>
        <dbReference type="PROSITE" id="PS50102"/>
    </source>
</evidence>
<dbReference type="Proteomes" id="UP000014174">
    <property type="component" value="Unassembled WGS sequence"/>
</dbReference>